<dbReference type="PROSITE" id="PS50928">
    <property type="entry name" value="ABC_TM1"/>
    <property type="match status" value="1"/>
</dbReference>
<dbReference type="GO" id="GO:0005886">
    <property type="term" value="C:plasma membrane"/>
    <property type="evidence" value="ECO:0007669"/>
    <property type="project" value="UniProtKB-SubCell"/>
</dbReference>
<evidence type="ECO:0000256" key="3">
    <source>
        <dbReference type="ARBA" id="ARBA00022475"/>
    </source>
</evidence>
<dbReference type="AlphaFoldDB" id="A0AAE7EA11"/>
<dbReference type="SUPFAM" id="SSF161098">
    <property type="entry name" value="MetI-like"/>
    <property type="match status" value="1"/>
</dbReference>
<dbReference type="PANTHER" id="PTHR30151">
    <property type="entry name" value="ALKANE SULFONATE ABC TRANSPORTER-RELATED, MEMBRANE SUBUNIT"/>
    <property type="match status" value="1"/>
</dbReference>
<dbReference type="InterPro" id="IPR000515">
    <property type="entry name" value="MetI-like"/>
</dbReference>
<evidence type="ECO:0000256" key="6">
    <source>
        <dbReference type="ARBA" id="ARBA00023136"/>
    </source>
</evidence>
<feature type="transmembrane region" description="Helical" evidence="7">
    <location>
        <begin position="234"/>
        <end position="253"/>
    </location>
</feature>
<keyword evidence="4 7" id="KW-0812">Transmembrane</keyword>
<dbReference type="GeneID" id="77175778"/>
<dbReference type="GO" id="GO:0055085">
    <property type="term" value="P:transmembrane transport"/>
    <property type="evidence" value="ECO:0007669"/>
    <property type="project" value="InterPro"/>
</dbReference>
<dbReference type="CDD" id="cd06261">
    <property type="entry name" value="TM_PBP2"/>
    <property type="match status" value="1"/>
</dbReference>
<evidence type="ECO:0000256" key="4">
    <source>
        <dbReference type="ARBA" id="ARBA00022692"/>
    </source>
</evidence>
<evidence type="ECO:0000313" key="10">
    <source>
        <dbReference type="Proteomes" id="UP000509722"/>
    </source>
</evidence>
<keyword evidence="6 7" id="KW-0472">Membrane</keyword>
<accession>A0AAE7EA11</accession>
<evidence type="ECO:0000256" key="5">
    <source>
        <dbReference type="ARBA" id="ARBA00022989"/>
    </source>
</evidence>
<evidence type="ECO:0000256" key="1">
    <source>
        <dbReference type="ARBA" id="ARBA00004651"/>
    </source>
</evidence>
<comment type="similarity">
    <text evidence="7">Belongs to the binding-protein-dependent transport system permease family.</text>
</comment>
<dbReference type="RefSeq" id="WP_018713058.1">
    <property type="nucleotide sequence ID" value="NZ_CP053832.1"/>
</dbReference>
<evidence type="ECO:0000256" key="2">
    <source>
        <dbReference type="ARBA" id="ARBA00022448"/>
    </source>
</evidence>
<feature type="transmembrane region" description="Helical" evidence="7">
    <location>
        <begin position="181"/>
        <end position="207"/>
    </location>
</feature>
<feature type="domain" description="ABC transmembrane type-1" evidence="8">
    <location>
        <begin position="72"/>
        <end position="252"/>
    </location>
</feature>
<dbReference type="Pfam" id="PF00528">
    <property type="entry name" value="BPD_transp_1"/>
    <property type="match status" value="1"/>
</dbReference>
<keyword evidence="5 7" id="KW-1133">Transmembrane helix</keyword>
<proteinExistence type="inferred from homology"/>
<dbReference type="Gene3D" id="1.10.3720.10">
    <property type="entry name" value="MetI-like"/>
    <property type="match status" value="1"/>
</dbReference>
<protein>
    <submittedName>
        <fullName evidence="9">Nitrate/sulfonate/bicarbonate ABC transporter, permease protein</fullName>
    </submittedName>
</protein>
<gene>
    <name evidence="9" type="ORF">CURT_0876</name>
</gene>
<dbReference type="EMBL" id="CP053832">
    <property type="protein sequence ID" value="QKF84362.1"/>
    <property type="molecule type" value="Genomic_DNA"/>
</dbReference>
<keyword evidence="2 7" id="KW-0813">Transport</keyword>
<sequence length="268" mass="30179">MIKIDGIAKDRHPIIRVFDYLYSGFLSIGVIFVLIGVWKFVSLNLNEFLLPSPEKAFKRAYYLILNFKENEIDVTFHRFFFGFFISLIIGITLGLIAGCFKTMRVFLRPIISILLSMPPIVWIVMALFWFGFGDVSTLFTTILVTTPLTFANTLLGVVSISKESAEVFKAYKLGFLKKLKFLYVPHLLPYILSSLSLAVAVAVKITIMAELLGSNSGIGAKIADARVMLDSVDTMAFVLIILLFSAFIEYLVIKPLSIILIPWQKELK</sequence>
<dbReference type="InterPro" id="IPR035906">
    <property type="entry name" value="MetI-like_sf"/>
</dbReference>
<evidence type="ECO:0000313" key="9">
    <source>
        <dbReference type="EMBL" id="QKF84362.1"/>
    </source>
</evidence>
<feature type="transmembrane region" description="Helical" evidence="7">
    <location>
        <begin position="20"/>
        <end position="41"/>
    </location>
</feature>
<evidence type="ECO:0000256" key="7">
    <source>
        <dbReference type="RuleBase" id="RU363032"/>
    </source>
</evidence>
<dbReference type="PANTHER" id="PTHR30151:SF0">
    <property type="entry name" value="ABC TRANSPORTER PERMEASE PROTEIN MJ0413-RELATED"/>
    <property type="match status" value="1"/>
</dbReference>
<evidence type="ECO:0000259" key="8">
    <source>
        <dbReference type="PROSITE" id="PS50928"/>
    </source>
</evidence>
<feature type="transmembrane region" description="Helical" evidence="7">
    <location>
        <begin position="79"/>
        <end position="100"/>
    </location>
</feature>
<dbReference type="Proteomes" id="UP000509722">
    <property type="component" value="Chromosome"/>
</dbReference>
<organism evidence="9 10">
    <name type="scientific">Campylobacter ureolyticus</name>
    <dbReference type="NCBI Taxonomy" id="827"/>
    <lineage>
        <taxon>Bacteria</taxon>
        <taxon>Pseudomonadati</taxon>
        <taxon>Campylobacterota</taxon>
        <taxon>Epsilonproteobacteria</taxon>
        <taxon>Campylobacterales</taxon>
        <taxon>Campylobacteraceae</taxon>
        <taxon>Campylobacter</taxon>
    </lineage>
</organism>
<reference evidence="9 10" key="1">
    <citation type="submission" date="2020-05" db="EMBL/GenBank/DDBJ databases">
        <title>Complete genome sequencing of Campylobacter and Arcobacter type strains.</title>
        <authorList>
            <person name="Miller W.G."/>
            <person name="Yee E."/>
        </authorList>
    </citation>
    <scope>NUCLEOTIDE SEQUENCE [LARGE SCALE GENOMIC DNA]</scope>
    <source>
        <strain evidence="9 10">LMG 6451</strain>
    </source>
</reference>
<comment type="subcellular location">
    <subcellularLocation>
        <location evidence="1 7">Cell membrane</location>
        <topology evidence="1 7">Multi-pass membrane protein</topology>
    </subcellularLocation>
</comment>
<name>A0AAE7EA11_9BACT</name>
<feature type="transmembrane region" description="Helical" evidence="7">
    <location>
        <begin position="112"/>
        <end position="132"/>
    </location>
</feature>
<feature type="transmembrane region" description="Helical" evidence="7">
    <location>
        <begin position="138"/>
        <end position="160"/>
    </location>
</feature>
<keyword evidence="3" id="KW-1003">Cell membrane</keyword>